<reference evidence="1 2" key="1">
    <citation type="journal article" date="2023" name="Nucleic Acids Res.">
        <title>The hologenome of Daphnia magna reveals possible DNA methylation and microbiome-mediated evolution of the host genome.</title>
        <authorList>
            <person name="Chaturvedi A."/>
            <person name="Li X."/>
            <person name="Dhandapani V."/>
            <person name="Marshall H."/>
            <person name="Kissane S."/>
            <person name="Cuenca-Cambronero M."/>
            <person name="Asole G."/>
            <person name="Calvet F."/>
            <person name="Ruiz-Romero M."/>
            <person name="Marangio P."/>
            <person name="Guigo R."/>
            <person name="Rago D."/>
            <person name="Mirbahai L."/>
            <person name="Eastwood N."/>
            <person name="Colbourne J.K."/>
            <person name="Zhou J."/>
            <person name="Mallon E."/>
            <person name="Orsini L."/>
        </authorList>
    </citation>
    <scope>NUCLEOTIDE SEQUENCE [LARGE SCALE GENOMIC DNA]</scope>
    <source>
        <strain evidence="1">LRV0_1</strain>
    </source>
</reference>
<name>A0ABQ9ZK50_9CRUS</name>
<accession>A0ABQ9ZK50</accession>
<evidence type="ECO:0000313" key="2">
    <source>
        <dbReference type="Proteomes" id="UP001234178"/>
    </source>
</evidence>
<evidence type="ECO:0000313" key="1">
    <source>
        <dbReference type="EMBL" id="KAK4013310.1"/>
    </source>
</evidence>
<protein>
    <submittedName>
        <fullName evidence="1">Uncharacterized protein</fullName>
    </submittedName>
</protein>
<dbReference type="EMBL" id="JAOYFB010000004">
    <property type="protein sequence ID" value="KAK4013310.1"/>
    <property type="molecule type" value="Genomic_DNA"/>
</dbReference>
<proteinExistence type="predicted"/>
<keyword evidence="2" id="KW-1185">Reference proteome</keyword>
<dbReference type="Proteomes" id="UP001234178">
    <property type="component" value="Unassembled WGS sequence"/>
</dbReference>
<organism evidence="1 2">
    <name type="scientific">Daphnia magna</name>
    <dbReference type="NCBI Taxonomy" id="35525"/>
    <lineage>
        <taxon>Eukaryota</taxon>
        <taxon>Metazoa</taxon>
        <taxon>Ecdysozoa</taxon>
        <taxon>Arthropoda</taxon>
        <taxon>Crustacea</taxon>
        <taxon>Branchiopoda</taxon>
        <taxon>Diplostraca</taxon>
        <taxon>Cladocera</taxon>
        <taxon>Anomopoda</taxon>
        <taxon>Daphniidae</taxon>
        <taxon>Daphnia</taxon>
    </lineage>
</organism>
<comment type="caution">
    <text evidence="1">The sequence shown here is derived from an EMBL/GenBank/DDBJ whole genome shotgun (WGS) entry which is preliminary data.</text>
</comment>
<sequence length="109" mass="12148">MEWAGHISYLLDTRHGNYEGQKYDVISSDVTISGDGAYNNMVGNYSLNEVRIPRNTRLSVIEIIRQVIGRVALNKPEDNIESHSRFQVLLLSASPQGMHGSMKSSIELG</sequence>
<gene>
    <name evidence="1" type="ORF">OUZ56_025544</name>
</gene>